<gene>
    <name evidence="2" type="ORF">HPS55_13090</name>
</gene>
<protein>
    <submittedName>
        <fullName evidence="2">PadR family transcriptional regulator</fullName>
    </submittedName>
</protein>
<dbReference type="Pfam" id="PF03551">
    <property type="entry name" value="PadR"/>
    <property type="match status" value="1"/>
</dbReference>
<evidence type="ECO:0000313" key="2">
    <source>
        <dbReference type="EMBL" id="NPE15241.1"/>
    </source>
</evidence>
<dbReference type="InterPro" id="IPR005149">
    <property type="entry name" value="Tscrpt_reg_PadR_N"/>
</dbReference>
<accession>A0ABX2AZX2</accession>
<dbReference type="Gene3D" id="1.10.10.10">
    <property type="entry name" value="Winged helix-like DNA-binding domain superfamily/Winged helix DNA-binding domain"/>
    <property type="match status" value="1"/>
</dbReference>
<sequence>MRDNTFAIDELLNAWEETYKKGQLTFWIFLALKESNKCVEDIKAFVEKASKQSMSCEEQSLYRTLRKFQNLAIVAYENRKVSKGPDRKYYHLTENGSLLFRRFVERNILIFNDSYIINLLNK</sequence>
<dbReference type="GeneID" id="82158706"/>
<dbReference type="SUPFAM" id="SSF46785">
    <property type="entry name" value="Winged helix' DNA-binding domain"/>
    <property type="match status" value="1"/>
</dbReference>
<dbReference type="InterPro" id="IPR036390">
    <property type="entry name" value="WH_DNA-bd_sf"/>
</dbReference>
<reference evidence="2 3" key="1">
    <citation type="submission" date="2020-05" db="EMBL/GenBank/DDBJ databases">
        <title>Distinct polysaccharide utilization as determinants for interspecies competition between intestinal Prevotella spp.</title>
        <authorList>
            <person name="Galvez E.J.C."/>
            <person name="Iljazovic A."/>
            <person name="Strowig T."/>
        </authorList>
    </citation>
    <scope>NUCLEOTIDE SEQUENCE [LARGE SCALE GENOMIC DNA]</scope>
    <source>
        <strain evidence="2 3">PROD</strain>
    </source>
</reference>
<evidence type="ECO:0000259" key="1">
    <source>
        <dbReference type="Pfam" id="PF03551"/>
    </source>
</evidence>
<evidence type="ECO:0000313" key="3">
    <source>
        <dbReference type="Proteomes" id="UP001193734"/>
    </source>
</evidence>
<proteinExistence type="predicted"/>
<dbReference type="RefSeq" id="WP_005856354.1">
    <property type="nucleotide sequence ID" value="NZ_CASGXU010000009.1"/>
</dbReference>
<dbReference type="PANTHER" id="PTHR33169">
    <property type="entry name" value="PADR-FAMILY TRANSCRIPTIONAL REGULATOR"/>
    <property type="match status" value="1"/>
</dbReference>
<dbReference type="Proteomes" id="UP001193734">
    <property type="component" value="Unassembled WGS sequence"/>
</dbReference>
<dbReference type="InterPro" id="IPR036388">
    <property type="entry name" value="WH-like_DNA-bd_sf"/>
</dbReference>
<name>A0ABX2AZX2_9BACT</name>
<organism evidence="2 3">
    <name type="scientific">Xylanibacter rodentium</name>
    <dbReference type="NCBI Taxonomy" id="2736289"/>
    <lineage>
        <taxon>Bacteria</taxon>
        <taxon>Pseudomonadati</taxon>
        <taxon>Bacteroidota</taxon>
        <taxon>Bacteroidia</taxon>
        <taxon>Bacteroidales</taxon>
        <taxon>Prevotellaceae</taxon>
        <taxon>Xylanibacter</taxon>
    </lineage>
</organism>
<dbReference type="InterPro" id="IPR052509">
    <property type="entry name" value="Metal_resp_DNA-bind_regulator"/>
</dbReference>
<dbReference type="EMBL" id="JABKKE010000033">
    <property type="protein sequence ID" value="NPE15241.1"/>
    <property type="molecule type" value="Genomic_DNA"/>
</dbReference>
<feature type="domain" description="Transcription regulator PadR N-terminal" evidence="1">
    <location>
        <begin position="32"/>
        <end position="98"/>
    </location>
</feature>
<keyword evidence="3" id="KW-1185">Reference proteome</keyword>
<comment type="caution">
    <text evidence="2">The sequence shown here is derived from an EMBL/GenBank/DDBJ whole genome shotgun (WGS) entry which is preliminary data.</text>
</comment>
<dbReference type="PANTHER" id="PTHR33169:SF14">
    <property type="entry name" value="TRANSCRIPTIONAL REGULATOR RV3488"/>
    <property type="match status" value="1"/>
</dbReference>